<evidence type="ECO:0000313" key="2">
    <source>
        <dbReference type="Proteomes" id="UP000579250"/>
    </source>
</evidence>
<evidence type="ECO:0000313" key="1">
    <source>
        <dbReference type="EMBL" id="NKZ05149.1"/>
    </source>
</evidence>
<dbReference type="Proteomes" id="UP000579250">
    <property type="component" value="Unassembled WGS sequence"/>
</dbReference>
<sequence>MLPALAVHRANGRVIEMLLANVSARELEARADARSLARTIQAVIAGTGLAWALDRAGTLPERLRDEIGAVLAPNIRREES</sequence>
<dbReference type="EMBL" id="JAAXPI010000018">
    <property type="protein sequence ID" value="NKZ05149.1"/>
    <property type="molecule type" value="Genomic_DNA"/>
</dbReference>
<evidence type="ECO:0008006" key="3">
    <source>
        <dbReference type="Google" id="ProtNLM"/>
    </source>
</evidence>
<dbReference type="Gene3D" id="1.10.357.10">
    <property type="entry name" value="Tetracycline Repressor, domain 2"/>
    <property type="match status" value="1"/>
</dbReference>
<accession>A0A846YXC5</accession>
<comment type="caution">
    <text evidence="1">The sequence shown here is derived from an EMBL/GenBank/DDBJ whole genome shotgun (WGS) entry which is preliminary data.</text>
</comment>
<proteinExistence type="predicted"/>
<organism evidence="1 2">
    <name type="scientific">Actinomadura latina</name>
    <dbReference type="NCBI Taxonomy" id="163603"/>
    <lineage>
        <taxon>Bacteria</taxon>
        <taxon>Bacillati</taxon>
        <taxon>Actinomycetota</taxon>
        <taxon>Actinomycetes</taxon>
        <taxon>Streptosporangiales</taxon>
        <taxon>Thermomonosporaceae</taxon>
        <taxon>Actinomadura</taxon>
    </lineage>
</organism>
<name>A0A846YXC5_9ACTN</name>
<dbReference type="AlphaFoldDB" id="A0A846YXC5"/>
<gene>
    <name evidence="1" type="ORF">HGB48_15545</name>
</gene>
<keyword evidence="2" id="KW-1185">Reference proteome</keyword>
<protein>
    <recommendedName>
        <fullName evidence="3">TetR family transcriptional regulator</fullName>
    </recommendedName>
</protein>
<dbReference type="RefSeq" id="WP_067630903.1">
    <property type="nucleotide sequence ID" value="NZ_JAAXPI010000018.1"/>
</dbReference>
<reference evidence="1 2" key="1">
    <citation type="submission" date="2020-04" db="EMBL/GenBank/DDBJ databases">
        <title>MicrobeNet Type strains.</title>
        <authorList>
            <person name="Nicholson A.C."/>
        </authorList>
    </citation>
    <scope>NUCLEOTIDE SEQUENCE [LARGE SCALE GENOMIC DNA]</scope>
    <source>
        <strain evidence="1 2">ATCC BAA-277</strain>
    </source>
</reference>